<evidence type="ECO:0000313" key="1">
    <source>
        <dbReference type="EMBL" id="CAF4372463.1"/>
    </source>
</evidence>
<organism evidence="1 2">
    <name type="scientific">Adineta steineri</name>
    <dbReference type="NCBI Taxonomy" id="433720"/>
    <lineage>
        <taxon>Eukaryota</taxon>
        <taxon>Metazoa</taxon>
        <taxon>Spiralia</taxon>
        <taxon>Gnathifera</taxon>
        <taxon>Rotifera</taxon>
        <taxon>Eurotatoria</taxon>
        <taxon>Bdelloidea</taxon>
        <taxon>Adinetida</taxon>
        <taxon>Adinetidae</taxon>
        <taxon>Adineta</taxon>
    </lineage>
</organism>
<proteinExistence type="predicted"/>
<evidence type="ECO:0000313" key="2">
    <source>
        <dbReference type="Proteomes" id="UP000663844"/>
    </source>
</evidence>
<reference evidence="1" key="1">
    <citation type="submission" date="2021-02" db="EMBL/GenBank/DDBJ databases">
        <authorList>
            <person name="Nowell W R."/>
        </authorList>
    </citation>
    <scope>NUCLEOTIDE SEQUENCE</scope>
</reference>
<sequence>EKPIKISEIDNELTRRISTVVETSVTTTTEQERDLRRHSHIGSFQRGISIDQNEIVTTTVVTKTTEKS</sequence>
<gene>
    <name evidence="1" type="ORF">OXD698_LOCUS49918</name>
</gene>
<dbReference type="Proteomes" id="UP000663844">
    <property type="component" value="Unassembled WGS sequence"/>
</dbReference>
<dbReference type="AlphaFoldDB" id="A0A820MI57"/>
<comment type="caution">
    <text evidence="1">The sequence shown here is derived from an EMBL/GenBank/DDBJ whole genome shotgun (WGS) entry which is preliminary data.</text>
</comment>
<accession>A0A820MI57</accession>
<feature type="non-terminal residue" evidence="1">
    <location>
        <position position="1"/>
    </location>
</feature>
<dbReference type="EMBL" id="CAJOAZ010023118">
    <property type="protein sequence ID" value="CAF4372463.1"/>
    <property type="molecule type" value="Genomic_DNA"/>
</dbReference>
<name>A0A820MI57_9BILA</name>
<protein>
    <submittedName>
        <fullName evidence="1">Uncharacterized protein</fullName>
    </submittedName>
</protein>